<gene>
    <name evidence="6" type="ORF">FC44_GL000793</name>
</gene>
<evidence type="ECO:0000256" key="1">
    <source>
        <dbReference type="ARBA" id="ARBA00023015"/>
    </source>
</evidence>
<keyword evidence="1" id="KW-0805">Transcription regulation</keyword>
<dbReference type="InterPro" id="IPR036388">
    <property type="entry name" value="WH-like_DNA-bd_sf"/>
</dbReference>
<sequence length="254" mass="28803">MRRMTEKRLYGTVLLKAKKILDFISNLETAPTLKEISTGVEISKPTVLKILQTLEYCGFVRSVGTEKQYYLGSIFIKYGDKTTKSFDISNIAMPFLNELRDKTTEAVNLGILENNQIILLNRAKSSNSIRFDLELGGSMNMYSSAMGKALLSTYSEEQLNHYLDQTALTPLTKSTFTNREDLLKELTQIKQQGYAVDNIENQDGIYCIGFPLIKNDHIFGAFSISAPVFRVDNDKVNKWIELGMETQKKILAHF</sequence>
<keyword evidence="7" id="KW-1185">Reference proteome</keyword>
<dbReference type="InterPro" id="IPR005471">
    <property type="entry name" value="Tscrpt_reg_IclR_N"/>
</dbReference>
<dbReference type="InterPro" id="IPR014757">
    <property type="entry name" value="Tscrpt_reg_IclR_C"/>
</dbReference>
<evidence type="ECO:0000313" key="6">
    <source>
        <dbReference type="EMBL" id="KRM34748.1"/>
    </source>
</evidence>
<reference evidence="6 7" key="1">
    <citation type="journal article" date="2015" name="Genome Announc.">
        <title>Expanding the biotechnology potential of lactobacilli through comparative genomics of 213 strains and associated genera.</title>
        <authorList>
            <person name="Sun Z."/>
            <person name="Harris H.M."/>
            <person name="McCann A."/>
            <person name="Guo C."/>
            <person name="Argimon S."/>
            <person name="Zhang W."/>
            <person name="Yang X."/>
            <person name="Jeffery I.B."/>
            <person name="Cooney J.C."/>
            <person name="Kagawa T.F."/>
            <person name="Liu W."/>
            <person name="Song Y."/>
            <person name="Salvetti E."/>
            <person name="Wrobel A."/>
            <person name="Rasinkangas P."/>
            <person name="Parkhill J."/>
            <person name="Rea M.C."/>
            <person name="O'Sullivan O."/>
            <person name="Ritari J."/>
            <person name="Douillard F.P."/>
            <person name="Paul Ross R."/>
            <person name="Yang R."/>
            <person name="Briner A.E."/>
            <person name="Felis G.E."/>
            <person name="de Vos W.M."/>
            <person name="Barrangou R."/>
            <person name="Klaenhammer T.R."/>
            <person name="Caufield P.W."/>
            <person name="Cui Y."/>
            <person name="Zhang H."/>
            <person name="O'Toole P.W."/>
        </authorList>
    </citation>
    <scope>NUCLEOTIDE SEQUENCE [LARGE SCALE GENOMIC DNA]</scope>
    <source>
        <strain evidence="6 7">DSM 6629</strain>
    </source>
</reference>
<feature type="domain" description="HTH iclR-type" evidence="4">
    <location>
        <begin position="11"/>
        <end position="73"/>
    </location>
</feature>
<evidence type="ECO:0000256" key="2">
    <source>
        <dbReference type="ARBA" id="ARBA00023125"/>
    </source>
</evidence>
<dbReference type="SUPFAM" id="SSF55781">
    <property type="entry name" value="GAF domain-like"/>
    <property type="match status" value="1"/>
</dbReference>
<dbReference type="Gene3D" id="3.30.450.40">
    <property type="match status" value="1"/>
</dbReference>
<accession>A0ABR5PT37</accession>
<dbReference type="InterPro" id="IPR029016">
    <property type="entry name" value="GAF-like_dom_sf"/>
</dbReference>
<dbReference type="PROSITE" id="PS51078">
    <property type="entry name" value="ICLR_ED"/>
    <property type="match status" value="1"/>
</dbReference>
<evidence type="ECO:0000259" key="5">
    <source>
        <dbReference type="PROSITE" id="PS51078"/>
    </source>
</evidence>
<keyword evidence="3" id="KW-0804">Transcription</keyword>
<proteinExistence type="predicted"/>
<dbReference type="SUPFAM" id="SSF46785">
    <property type="entry name" value="Winged helix' DNA-binding domain"/>
    <property type="match status" value="1"/>
</dbReference>
<organism evidence="6 7">
    <name type="scientific">Lactobacillus intestinalis DSM 6629</name>
    <dbReference type="NCBI Taxonomy" id="1423761"/>
    <lineage>
        <taxon>Bacteria</taxon>
        <taxon>Bacillati</taxon>
        <taxon>Bacillota</taxon>
        <taxon>Bacilli</taxon>
        <taxon>Lactobacillales</taxon>
        <taxon>Lactobacillaceae</taxon>
        <taxon>Lactobacillus</taxon>
    </lineage>
</organism>
<dbReference type="EMBL" id="AZGN01000001">
    <property type="protein sequence ID" value="KRM34748.1"/>
    <property type="molecule type" value="Genomic_DNA"/>
</dbReference>
<dbReference type="SMART" id="SM00346">
    <property type="entry name" value="HTH_ICLR"/>
    <property type="match status" value="1"/>
</dbReference>
<dbReference type="PANTHER" id="PTHR30136">
    <property type="entry name" value="HELIX-TURN-HELIX TRANSCRIPTIONAL REGULATOR, ICLR FAMILY"/>
    <property type="match status" value="1"/>
</dbReference>
<protein>
    <submittedName>
        <fullName evidence="6">IclR family transcriptional regulator</fullName>
    </submittedName>
</protein>
<keyword evidence="2" id="KW-0238">DNA-binding</keyword>
<dbReference type="Pfam" id="PF09339">
    <property type="entry name" value="HTH_IclR"/>
    <property type="match status" value="1"/>
</dbReference>
<dbReference type="InterPro" id="IPR050707">
    <property type="entry name" value="HTH_MetabolicPath_Reg"/>
</dbReference>
<dbReference type="Gene3D" id="1.10.10.10">
    <property type="entry name" value="Winged helix-like DNA-binding domain superfamily/Winged helix DNA-binding domain"/>
    <property type="match status" value="1"/>
</dbReference>
<feature type="domain" description="IclR-ED" evidence="5">
    <location>
        <begin position="74"/>
        <end position="254"/>
    </location>
</feature>
<dbReference type="Proteomes" id="UP000051735">
    <property type="component" value="Unassembled WGS sequence"/>
</dbReference>
<evidence type="ECO:0000313" key="7">
    <source>
        <dbReference type="Proteomes" id="UP000051735"/>
    </source>
</evidence>
<comment type="caution">
    <text evidence="6">The sequence shown here is derived from an EMBL/GenBank/DDBJ whole genome shotgun (WGS) entry which is preliminary data.</text>
</comment>
<dbReference type="InterPro" id="IPR036390">
    <property type="entry name" value="WH_DNA-bd_sf"/>
</dbReference>
<name>A0ABR5PT37_9LACO</name>
<dbReference type="Pfam" id="PF01614">
    <property type="entry name" value="IclR_C"/>
    <property type="match status" value="1"/>
</dbReference>
<dbReference type="PANTHER" id="PTHR30136:SF35">
    <property type="entry name" value="HTH-TYPE TRANSCRIPTIONAL REGULATOR RV1719"/>
    <property type="match status" value="1"/>
</dbReference>
<evidence type="ECO:0000256" key="3">
    <source>
        <dbReference type="ARBA" id="ARBA00023163"/>
    </source>
</evidence>
<evidence type="ECO:0000259" key="4">
    <source>
        <dbReference type="PROSITE" id="PS51077"/>
    </source>
</evidence>
<dbReference type="PROSITE" id="PS51077">
    <property type="entry name" value="HTH_ICLR"/>
    <property type="match status" value="1"/>
</dbReference>